<dbReference type="Pfam" id="PF25137">
    <property type="entry name" value="ADH_Fe_C"/>
    <property type="match status" value="1"/>
</dbReference>
<dbReference type="Pfam" id="PF00465">
    <property type="entry name" value="Fe-ADH"/>
    <property type="match status" value="1"/>
</dbReference>
<sequence length="391" mass="42044">MSPFEFRSVNRLVSQAGATQRLPEWMSPLLEQHGLQPDCKVFALVDPYIETTPHFTEVRTALLQADFKLTVCTDVEPDPPEAQVLRVTAQAVDSHADLVLAIGGGSTLDIAKLVAVLAKGQQDLKSMYGVSNVRSARLPMVLVPTTAGTGSEVTPISIVTTGKDVKMGVVSPQLYADIAVLDADWTLSLPQHITAATGIDAMVHAIEAFTSKRLKNPYSDMLACQALKLLANNLKTVCFDPHNREARQAMMFGACLAGQAFANAPVGGVHALAYPIGGIFHVSHGLSNSLVLPEVLKFNAPAALALYAELCDVLSLAPGHVLEEERAHAFIDWCATQAVSTGLPSRLREVGIAETDLDRLAESAMLQTRLLSNNPREINLEDARAIYQASF</sequence>
<keyword evidence="4" id="KW-0520">NAD</keyword>
<dbReference type="Proteomes" id="UP001156664">
    <property type="component" value="Unassembled WGS sequence"/>
</dbReference>
<reference evidence="8" key="1">
    <citation type="journal article" date="2019" name="Int. J. Syst. Evol. Microbiol.">
        <title>The Global Catalogue of Microorganisms (GCM) 10K type strain sequencing project: providing services to taxonomists for standard genome sequencing and annotation.</title>
        <authorList>
            <consortium name="The Broad Institute Genomics Platform"/>
            <consortium name="The Broad Institute Genome Sequencing Center for Infectious Disease"/>
            <person name="Wu L."/>
            <person name="Ma J."/>
        </authorList>
    </citation>
    <scope>NUCLEOTIDE SEQUENCE [LARGE SCALE GENOMIC DNA]</scope>
    <source>
        <strain evidence="8">NBRC 105857</strain>
    </source>
</reference>
<keyword evidence="8" id="KW-1185">Reference proteome</keyword>
<dbReference type="InterPro" id="IPR039697">
    <property type="entry name" value="Alcohol_dehydrogenase_Fe"/>
</dbReference>
<organism evidence="7 8">
    <name type="scientific">Limnobacter litoralis</name>
    <dbReference type="NCBI Taxonomy" id="481366"/>
    <lineage>
        <taxon>Bacteria</taxon>
        <taxon>Pseudomonadati</taxon>
        <taxon>Pseudomonadota</taxon>
        <taxon>Betaproteobacteria</taxon>
        <taxon>Burkholderiales</taxon>
        <taxon>Burkholderiaceae</taxon>
        <taxon>Limnobacter</taxon>
    </lineage>
</organism>
<accession>A0ABQ5YTU2</accession>
<name>A0ABQ5YTU2_9BURK</name>
<feature type="domain" description="Fe-containing alcohol dehydrogenase-like C-terminal" evidence="6">
    <location>
        <begin position="194"/>
        <end position="390"/>
    </location>
</feature>
<proteinExistence type="inferred from homology"/>
<gene>
    <name evidence="7" type="primary">blcB</name>
    <name evidence="7" type="ORF">GCM10007875_09500</name>
</gene>
<evidence type="ECO:0000256" key="2">
    <source>
        <dbReference type="ARBA" id="ARBA00007358"/>
    </source>
</evidence>
<dbReference type="PANTHER" id="PTHR11496:SF102">
    <property type="entry name" value="ALCOHOL DEHYDROGENASE 4"/>
    <property type="match status" value="1"/>
</dbReference>
<comment type="caution">
    <text evidence="7">The sequence shown here is derived from an EMBL/GenBank/DDBJ whole genome shotgun (WGS) entry which is preliminary data.</text>
</comment>
<dbReference type="Gene3D" id="1.20.1090.10">
    <property type="entry name" value="Dehydroquinate synthase-like - alpha domain"/>
    <property type="match status" value="1"/>
</dbReference>
<dbReference type="InterPro" id="IPR001670">
    <property type="entry name" value="ADH_Fe/GldA"/>
</dbReference>
<dbReference type="SUPFAM" id="SSF56796">
    <property type="entry name" value="Dehydroquinate synthase-like"/>
    <property type="match status" value="1"/>
</dbReference>
<dbReference type="InterPro" id="IPR056798">
    <property type="entry name" value="ADH_Fe_C"/>
</dbReference>
<evidence type="ECO:0000313" key="7">
    <source>
        <dbReference type="EMBL" id="GLR25862.1"/>
    </source>
</evidence>
<keyword evidence="3" id="KW-0560">Oxidoreductase</keyword>
<evidence type="ECO:0000313" key="8">
    <source>
        <dbReference type="Proteomes" id="UP001156664"/>
    </source>
</evidence>
<dbReference type="InterPro" id="IPR018211">
    <property type="entry name" value="ADH_Fe_CS"/>
</dbReference>
<protein>
    <submittedName>
        <fullName evidence="7">Alcohol dehydrogenase</fullName>
    </submittedName>
</protein>
<comment type="similarity">
    <text evidence="2">Belongs to the iron-containing alcohol dehydrogenase family.</text>
</comment>
<evidence type="ECO:0000256" key="3">
    <source>
        <dbReference type="ARBA" id="ARBA00023002"/>
    </source>
</evidence>
<comment type="cofactor">
    <cofactor evidence="1">
        <name>Fe cation</name>
        <dbReference type="ChEBI" id="CHEBI:24875"/>
    </cofactor>
</comment>
<dbReference type="CDD" id="cd08193">
    <property type="entry name" value="HVD"/>
    <property type="match status" value="1"/>
</dbReference>
<dbReference type="PANTHER" id="PTHR11496">
    <property type="entry name" value="ALCOHOL DEHYDROGENASE"/>
    <property type="match status" value="1"/>
</dbReference>
<dbReference type="EMBL" id="BSOJ01000009">
    <property type="protein sequence ID" value="GLR25862.1"/>
    <property type="molecule type" value="Genomic_DNA"/>
</dbReference>
<evidence type="ECO:0000259" key="5">
    <source>
        <dbReference type="Pfam" id="PF00465"/>
    </source>
</evidence>
<evidence type="ECO:0000259" key="6">
    <source>
        <dbReference type="Pfam" id="PF25137"/>
    </source>
</evidence>
<evidence type="ECO:0000256" key="1">
    <source>
        <dbReference type="ARBA" id="ARBA00001962"/>
    </source>
</evidence>
<dbReference type="Gene3D" id="3.40.50.1970">
    <property type="match status" value="1"/>
</dbReference>
<dbReference type="RefSeq" id="WP_284280303.1">
    <property type="nucleotide sequence ID" value="NZ_BSOJ01000009.1"/>
</dbReference>
<evidence type="ECO:0000256" key="4">
    <source>
        <dbReference type="ARBA" id="ARBA00023027"/>
    </source>
</evidence>
<dbReference type="PROSITE" id="PS00913">
    <property type="entry name" value="ADH_IRON_1"/>
    <property type="match status" value="1"/>
</dbReference>
<feature type="domain" description="Alcohol dehydrogenase iron-type/glycerol dehydrogenase GldA" evidence="5">
    <location>
        <begin position="12"/>
        <end position="182"/>
    </location>
</feature>